<dbReference type="Proteomes" id="UP000887574">
    <property type="component" value="Unplaced"/>
</dbReference>
<proteinExistence type="predicted"/>
<organism evidence="1 2">
    <name type="scientific">Ditylenchus dipsaci</name>
    <dbReference type="NCBI Taxonomy" id="166011"/>
    <lineage>
        <taxon>Eukaryota</taxon>
        <taxon>Metazoa</taxon>
        <taxon>Ecdysozoa</taxon>
        <taxon>Nematoda</taxon>
        <taxon>Chromadorea</taxon>
        <taxon>Rhabditida</taxon>
        <taxon>Tylenchina</taxon>
        <taxon>Tylenchomorpha</taxon>
        <taxon>Sphaerularioidea</taxon>
        <taxon>Anguinidae</taxon>
        <taxon>Anguininae</taxon>
        <taxon>Ditylenchus</taxon>
    </lineage>
</organism>
<name>A0A915E0K4_9BILA</name>
<dbReference type="AlphaFoldDB" id="A0A915E0K4"/>
<sequence length="333" mass="38120">MMSFPKLRNFFKYQTSACASTMAIYFRSVWRNALMAFEVTPQSVLAFFPSYSLLFDVLKARKMLKSGEIVFWKALKMSKEQLIEPKDRSVLLAAVSSSGLWVTRGINLGPKYQSIRFFSSSSEDNNSSEYSVLDAIAKAYAKPQDALIIVLPMAKEFLRMEKALMKEKNDAVTALMKEKNDAVTALMKEKNDAVTALEKKLQTIETERNYREVDLLELVGELSPRALLERFEANFGPWHEDRSKKWGKAVVDEKFKLILEQKKINPSYAMQMGQSMYRLSSNQAHSSAFRAKLLRISTNQLLMKKGVFNDEQNQLFSAVCLYLSMHCEIVDEE</sequence>
<dbReference type="WBParaSite" id="jg25180.2">
    <property type="protein sequence ID" value="jg25180.2"/>
    <property type="gene ID" value="jg25180"/>
</dbReference>
<keyword evidence="1" id="KW-1185">Reference proteome</keyword>
<evidence type="ECO:0000313" key="1">
    <source>
        <dbReference type="Proteomes" id="UP000887574"/>
    </source>
</evidence>
<evidence type="ECO:0000313" key="2">
    <source>
        <dbReference type="WBParaSite" id="jg25180.2"/>
    </source>
</evidence>
<reference evidence="2" key="1">
    <citation type="submission" date="2022-11" db="UniProtKB">
        <authorList>
            <consortium name="WormBaseParasite"/>
        </authorList>
    </citation>
    <scope>IDENTIFICATION</scope>
</reference>
<accession>A0A915E0K4</accession>
<protein>
    <submittedName>
        <fullName evidence="2">Uncharacterized protein</fullName>
    </submittedName>
</protein>